<protein>
    <recommendedName>
        <fullName evidence="3 5">Regulatory protein RecX</fullName>
    </recommendedName>
</protein>
<keyword evidence="10" id="KW-1185">Reference proteome</keyword>
<proteinExistence type="inferred from homology"/>
<dbReference type="InterPro" id="IPR053924">
    <property type="entry name" value="RecX_HTH_2nd"/>
</dbReference>
<feature type="domain" description="RecX third three-helical" evidence="7">
    <location>
        <begin position="110"/>
        <end position="148"/>
    </location>
</feature>
<gene>
    <name evidence="5" type="primary">recX</name>
    <name evidence="9" type="ORF">KQI75_04125</name>
</gene>
<evidence type="ECO:0000256" key="5">
    <source>
        <dbReference type="HAMAP-Rule" id="MF_01114"/>
    </source>
</evidence>
<evidence type="ECO:0000256" key="1">
    <source>
        <dbReference type="ARBA" id="ARBA00004496"/>
    </source>
</evidence>
<dbReference type="InterPro" id="IPR053926">
    <property type="entry name" value="RecX_HTH_1st"/>
</dbReference>
<name>A0ABS6EQ78_9FIRM</name>
<evidence type="ECO:0000256" key="3">
    <source>
        <dbReference type="ARBA" id="ARBA00018111"/>
    </source>
</evidence>
<evidence type="ECO:0000259" key="8">
    <source>
        <dbReference type="Pfam" id="PF21982"/>
    </source>
</evidence>
<feature type="domain" description="RecX first three-helical" evidence="8">
    <location>
        <begin position="16"/>
        <end position="52"/>
    </location>
</feature>
<keyword evidence="4 5" id="KW-0963">Cytoplasm</keyword>
<dbReference type="Proteomes" id="UP000783588">
    <property type="component" value="Unassembled WGS sequence"/>
</dbReference>
<evidence type="ECO:0000259" key="6">
    <source>
        <dbReference type="Pfam" id="PF02631"/>
    </source>
</evidence>
<dbReference type="InterPro" id="IPR003783">
    <property type="entry name" value="Regulatory_RecX"/>
</dbReference>
<evidence type="ECO:0000256" key="2">
    <source>
        <dbReference type="ARBA" id="ARBA00009695"/>
    </source>
</evidence>
<dbReference type="PANTHER" id="PTHR33602">
    <property type="entry name" value="REGULATORY PROTEIN RECX FAMILY PROTEIN"/>
    <property type="match status" value="1"/>
</dbReference>
<comment type="similarity">
    <text evidence="2 5">Belongs to the RecX family.</text>
</comment>
<dbReference type="InterPro" id="IPR053925">
    <property type="entry name" value="RecX_HTH_3rd"/>
</dbReference>
<dbReference type="RefSeq" id="WP_216469471.1">
    <property type="nucleotide sequence ID" value="NZ_JAHLQI010000002.1"/>
</dbReference>
<dbReference type="PANTHER" id="PTHR33602:SF1">
    <property type="entry name" value="REGULATORY PROTEIN RECX FAMILY PROTEIN"/>
    <property type="match status" value="1"/>
</dbReference>
<comment type="subcellular location">
    <subcellularLocation>
        <location evidence="1 5">Cytoplasm</location>
    </subcellularLocation>
</comment>
<evidence type="ECO:0000256" key="4">
    <source>
        <dbReference type="ARBA" id="ARBA00022490"/>
    </source>
</evidence>
<comment type="function">
    <text evidence="5">Modulates RecA activity.</text>
</comment>
<sequence length="167" mass="19436">MPAMCDEQQYRDAEVAAAGMLSRRPLSAAMLEKKLLDKGFAPEAADYAVQRMRLLRAIDDEAYAEMLIRSYRNKGYGALRIRQELYQRGVPKDTAAQQLRHMEPNWGKMHALLEKKLRGDVSDRKEREKAMAALQRRGFTFSEIKIAMDNYRAELQQQQEEEEFYVD</sequence>
<dbReference type="HAMAP" id="MF_01114">
    <property type="entry name" value="RecX"/>
    <property type="match status" value="1"/>
</dbReference>
<evidence type="ECO:0000313" key="9">
    <source>
        <dbReference type="EMBL" id="MBU5489818.1"/>
    </source>
</evidence>
<accession>A0ABS6EQ78</accession>
<reference evidence="9 10" key="1">
    <citation type="submission" date="2021-06" db="EMBL/GenBank/DDBJ databases">
        <authorList>
            <person name="Sun Q."/>
            <person name="Li D."/>
        </authorList>
    </citation>
    <scope>NUCLEOTIDE SEQUENCE [LARGE SCALE GENOMIC DNA]</scope>
    <source>
        <strain evidence="9 10">MSJd-7</strain>
    </source>
</reference>
<evidence type="ECO:0000259" key="7">
    <source>
        <dbReference type="Pfam" id="PF21981"/>
    </source>
</evidence>
<dbReference type="Pfam" id="PF21981">
    <property type="entry name" value="RecX_HTH3"/>
    <property type="match status" value="1"/>
</dbReference>
<dbReference type="Pfam" id="PF21982">
    <property type="entry name" value="RecX_HTH1"/>
    <property type="match status" value="1"/>
</dbReference>
<dbReference type="EMBL" id="JAHLQI010000002">
    <property type="protein sequence ID" value="MBU5489818.1"/>
    <property type="molecule type" value="Genomic_DNA"/>
</dbReference>
<feature type="domain" description="RecX second three-helical" evidence="6">
    <location>
        <begin position="59"/>
        <end position="97"/>
    </location>
</feature>
<evidence type="ECO:0000313" key="10">
    <source>
        <dbReference type="Proteomes" id="UP000783588"/>
    </source>
</evidence>
<dbReference type="Pfam" id="PF02631">
    <property type="entry name" value="RecX_HTH2"/>
    <property type="match status" value="1"/>
</dbReference>
<organism evidence="9 10">
    <name type="scientific">Butyricicoccus intestinisimiae</name>
    <dbReference type="NCBI Taxonomy" id="2841509"/>
    <lineage>
        <taxon>Bacteria</taxon>
        <taxon>Bacillati</taxon>
        <taxon>Bacillota</taxon>
        <taxon>Clostridia</taxon>
        <taxon>Eubacteriales</taxon>
        <taxon>Butyricicoccaceae</taxon>
        <taxon>Butyricicoccus</taxon>
    </lineage>
</organism>
<comment type="caution">
    <text evidence="9">The sequence shown here is derived from an EMBL/GenBank/DDBJ whole genome shotgun (WGS) entry which is preliminary data.</text>
</comment>